<proteinExistence type="predicted"/>
<evidence type="ECO:0000313" key="3">
    <source>
        <dbReference type="Proteomes" id="UP000548726"/>
    </source>
</evidence>
<feature type="transmembrane region" description="Helical" evidence="1">
    <location>
        <begin position="6"/>
        <end position="26"/>
    </location>
</feature>
<protein>
    <submittedName>
        <fullName evidence="2">Uncharacterized protein</fullName>
    </submittedName>
</protein>
<dbReference type="Proteomes" id="UP000548726">
    <property type="component" value="Unassembled WGS sequence"/>
</dbReference>
<keyword evidence="1" id="KW-1133">Transmembrane helix</keyword>
<gene>
    <name evidence="2" type="ORF">DmAi_15740</name>
</gene>
<comment type="caution">
    <text evidence="2">The sequence shown here is derived from an EMBL/GenBank/DDBJ whole genome shotgun (WGS) entry which is preliminary data.</text>
</comment>
<dbReference type="AlphaFoldDB" id="A0A6V8IDW7"/>
<evidence type="ECO:0000256" key="1">
    <source>
        <dbReference type="SAM" id="Phobius"/>
    </source>
</evidence>
<name>A0A6V8IDW7_9PROT</name>
<organism evidence="2 3">
    <name type="scientific">Acetobacter persici</name>
    <dbReference type="NCBI Taxonomy" id="1076596"/>
    <lineage>
        <taxon>Bacteria</taxon>
        <taxon>Pseudomonadati</taxon>
        <taxon>Pseudomonadota</taxon>
        <taxon>Alphaproteobacteria</taxon>
        <taxon>Acetobacterales</taxon>
        <taxon>Acetobacteraceae</taxon>
        <taxon>Acetobacter</taxon>
    </lineage>
</organism>
<keyword evidence="1" id="KW-0812">Transmembrane</keyword>
<keyword evidence="3" id="KW-1185">Reference proteome</keyword>
<accession>A0A6V8IDW7</accession>
<keyword evidence="1" id="KW-0472">Membrane</keyword>
<evidence type="ECO:0000313" key="2">
    <source>
        <dbReference type="EMBL" id="GFE93515.1"/>
    </source>
</evidence>
<dbReference type="RefSeq" id="WP_086656627.1">
    <property type="nucleotide sequence ID" value="NZ_BLJP01000005.1"/>
</dbReference>
<dbReference type="EMBL" id="BLJP01000005">
    <property type="protein sequence ID" value="GFE93515.1"/>
    <property type="molecule type" value="Genomic_DNA"/>
</dbReference>
<sequence>MTSQDILLTCGAILWTCGGAAGLVSLGRHRGLADRVDMLEGDIKQSLSKIEQDGERTRELLHVVVRAHMGDKS</sequence>
<reference evidence="2 3" key="1">
    <citation type="journal article" date="2020" name="Cell Rep.">
        <title>Local necrotic cells trigger systemic immune activation via gut microbiome dysbiosis in Drosophila.</title>
        <authorList>
            <person name="Kosakamoto H."/>
            <person name="Yamauchi T."/>
            <person name="Akuzawa-Tokita Y."/>
            <person name="Nishimura K."/>
            <person name="Soga T."/>
            <person name="Murakami T."/>
            <person name="Mori H."/>
            <person name="Yamamoto K."/>
            <person name="Miyazaki R."/>
            <person name="Koto A."/>
            <person name="Miura M."/>
            <person name="Obata F."/>
        </authorList>
    </citation>
    <scope>NUCLEOTIDE SEQUENCE [LARGE SCALE GENOMIC DNA]</scope>
    <source>
        <strain evidence="2 3">Ai</strain>
    </source>
</reference>